<keyword evidence="3" id="KW-1185">Reference proteome</keyword>
<dbReference type="Proteomes" id="UP000299102">
    <property type="component" value="Unassembled WGS sequence"/>
</dbReference>
<dbReference type="EMBL" id="BGZK01000519">
    <property type="protein sequence ID" value="GBP48221.1"/>
    <property type="molecule type" value="Genomic_DNA"/>
</dbReference>
<gene>
    <name evidence="2" type="ORF">EVAR_96810_1</name>
</gene>
<evidence type="ECO:0000313" key="2">
    <source>
        <dbReference type="EMBL" id="GBP48221.1"/>
    </source>
</evidence>
<feature type="region of interest" description="Disordered" evidence="1">
    <location>
        <begin position="1"/>
        <end position="21"/>
    </location>
</feature>
<reference evidence="2 3" key="1">
    <citation type="journal article" date="2019" name="Commun. Biol.">
        <title>The bagworm genome reveals a unique fibroin gene that provides high tensile strength.</title>
        <authorList>
            <person name="Kono N."/>
            <person name="Nakamura H."/>
            <person name="Ohtoshi R."/>
            <person name="Tomita M."/>
            <person name="Numata K."/>
            <person name="Arakawa K."/>
        </authorList>
    </citation>
    <scope>NUCLEOTIDE SEQUENCE [LARGE SCALE GENOMIC DNA]</scope>
</reference>
<dbReference type="AlphaFoldDB" id="A0A4C1WAZ1"/>
<comment type="caution">
    <text evidence="2">The sequence shown here is derived from an EMBL/GenBank/DDBJ whole genome shotgun (WGS) entry which is preliminary data.</text>
</comment>
<evidence type="ECO:0000256" key="1">
    <source>
        <dbReference type="SAM" id="MobiDB-lite"/>
    </source>
</evidence>
<organism evidence="2 3">
    <name type="scientific">Eumeta variegata</name>
    <name type="common">Bagworm moth</name>
    <name type="synonym">Eumeta japonica</name>
    <dbReference type="NCBI Taxonomy" id="151549"/>
    <lineage>
        <taxon>Eukaryota</taxon>
        <taxon>Metazoa</taxon>
        <taxon>Ecdysozoa</taxon>
        <taxon>Arthropoda</taxon>
        <taxon>Hexapoda</taxon>
        <taxon>Insecta</taxon>
        <taxon>Pterygota</taxon>
        <taxon>Neoptera</taxon>
        <taxon>Endopterygota</taxon>
        <taxon>Lepidoptera</taxon>
        <taxon>Glossata</taxon>
        <taxon>Ditrysia</taxon>
        <taxon>Tineoidea</taxon>
        <taxon>Psychidae</taxon>
        <taxon>Oiketicinae</taxon>
        <taxon>Eumeta</taxon>
    </lineage>
</organism>
<proteinExistence type="predicted"/>
<sequence length="79" mass="8302">MNETKVCAGAKSGARGAGVGRKGEVGFRRAAASLPLQPSPDVRAGYLKVSPEMSMGGGSIVVPPTNHLFNNCREKVYRI</sequence>
<accession>A0A4C1WAZ1</accession>
<protein>
    <submittedName>
        <fullName evidence="2">Uncharacterized protein</fullName>
    </submittedName>
</protein>
<name>A0A4C1WAZ1_EUMVA</name>
<evidence type="ECO:0000313" key="3">
    <source>
        <dbReference type="Proteomes" id="UP000299102"/>
    </source>
</evidence>